<dbReference type="InterPro" id="IPR007048">
    <property type="entry name" value="IraD/Gp25-like"/>
</dbReference>
<reference evidence="7 8" key="2">
    <citation type="journal article" date="2016" name="Virology">
        <title>The genomic content and context of auxiliary metabolic genes in marine cyanomyoviruses.</title>
        <authorList>
            <person name="Crummett L.T."/>
            <person name="Puxty R.J."/>
            <person name="Weihe C."/>
            <person name="Marston M.F."/>
            <person name="Martiny J.B."/>
        </authorList>
    </citation>
    <scope>NUCLEOTIDE SEQUENCE [LARGE SCALE GENOMIC DNA]</scope>
    <source>
        <strain evidence="3">0309SB33</strain>
        <strain evidence="4">0310NB17</strain>
        <strain evidence="5">0810SB17</strain>
    </source>
</reference>
<dbReference type="EMBL" id="HQ634177">
    <property type="protein sequence ID" value="AGH26751.1"/>
    <property type="molecule type" value="Genomic_DNA"/>
</dbReference>
<protein>
    <submittedName>
        <fullName evidence="2">Baseplate wedge subunit</fullName>
    </submittedName>
</protein>
<evidence type="ECO:0000313" key="7">
    <source>
        <dbReference type="Proteomes" id="UP000240287"/>
    </source>
</evidence>
<dbReference type="Proteomes" id="UP000203521">
    <property type="component" value="Segment"/>
</dbReference>
<evidence type="ECO:0000313" key="4">
    <source>
        <dbReference type="EMBL" id="AOV57590.1"/>
    </source>
</evidence>
<dbReference type="KEGG" id="vg:15009427"/>
<gene>
    <name evidence="4" type="ORF">N170310_085</name>
    <name evidence="3" type="ORF">N330309_085</name>
    <name evidence="5" type="ORF">S170810_085</name>
    <name evidence="2" type="ORF">SXBG_00014</name>
</gene>
<dbReference type="EMBL" id="KU686193">
    <property type="protein sequence ID" value="AOV57590.1"/>
    <property type="molecule type" value="Genomic_DNA"/>
</dbReference>
<feature type="domain" description="IraD/Gp25-like" evidence="1">
    <location>
        <begin position="28"/>
        <end position="115"/>
    </location>
</feature>
<reference evidence="2 6" key="1">
    <citation type="submission" date="2010-11" db="EMBL/GenBank/DDBJ databases">
        <title>The Genome Sequence of Synechococcus phage S-CAM1 0208SB26.</title>
        <authorList>
            <consortium name="The Broad Institute Genome Sequencing Platform"/>
            <person name="Henn M.R."/>
            <person name="Martiny J."/>
            <person name="Weihe C."/>
            <person name="Levin J."/>
            <person name="Malboeuf C."/>
            <person name="Casali M."/>
            <person name="Russ C."/>
            <person name="Lennon N."/>
            <person name="Chapman S.B."/>
            <person name="Erlich R."/>
            <person name="Young S.K."/>
            <person name="Yandava C."/>
            <person name="Zeng Q."/>
            <person name="Alvarado L."/>
            <person name="Anderson S."/>
            <person name="Berlin A."/>
            <person name="Chen Z."/>
            <person name="Freedman E."/>
            <person name="Gellesch M."/>
            <person name="Goldberg J."/>
            <person name="Green L."/>
            <person name="Griggs A."/>
            <person name="Gujja S."/>
            <person name="Heilman E.R."/>
            <person name="Heiman D."/>
            <person name="Hollinger A."/>
            <person name="Howarth C."/>
            <person name="Larson L."/>
            <person name="Mehta T."/>
            <person name="Pearson M."/>
            <person name="Roberts A."/>
            <person name="Ryan E."/>
            <person name="Saif S."/>
            <person name="Shea T."/>
            <person name="Shenoy N."/>
            <person name="Sisk P."/>
            <person name="Stolte C."/>
            <person name="Sykes S."/>
            <person name="White J."/>
            <person name="Haas B."/>
            <person name="Nusbaum C."/>
            <person name="Birren B."/>
        </authorList>
    </citation>
    <scope>NUCLEOTIDE SEQUENCE [LARGE SCALE GENOMIC DNA]</scope>
    <source>
        <strain evidence="2 6">S-CAM1</strain>
    </source>
</reference>
<dbReference type="EMBL" id="KU686192">
    <property type="protein sequence ID" value="AOV57340.1"/>
    <property type="molecule type" value="Genomic_DNA"/>
</dbReference>
<dbReference type="Gene3D" id="3.10.450.40">
    <property type="match status" value="1"/>
</dbReference>
<keyword evidence="6" id="KW-1185">Reference proteome</keyword>
<dbReference type="SUPFAM" id="SSF160719">
    <property type="entry name" value="gpW/gp25-like"/>
    <property type="match status" value="1"/>
</dbReference>
<dbReference type="OrthoDB" id="13602at10239"/>
<sequence length="131" mass="14922">MPNQQSFKDLKVTFNPHPITGDLQVTKDEASIKQSITNLLLTSPGERLFDSEIGSGIRDLLFEQLDFAIAGLIADEIKRTLSKYEPRIRLQEVEVLPDFDNNAFEANLEFTIIGRQDTPDQSINFLLQRTR</sequence>
<evidence type="ECO:0000313" key="5">
    <source>
        <dbReference type="EMBL" id="AOV58090.1"/>
    </source>
</evidence>
<evidence type="ECO:0000313" key="6">
    <source>
        <dbReference type="Proteomes" id="UP000203521"/>
    </source>
</evidence>
<dbReference type="RefSeq" id="YP_007672929.1">
    <property type="nucleotide sequence ID" value="NC_020837.1"/>
</dbReference>
<proteinExistence type="predicted"/>
<dbReference type="Proteomes" id="UP000241610">
    <property type="component" value="Segment"/>
</dbReference>
<dbReference type="Proteomes" id="UP000240287">
    <property type="component" value="Genome"/>
</dbReference>
<organism evidence="2 6">
    <name type="scientific">Synechococcus phage S-CAM1</name>
    <dbReference type="NCBI Taxonomy" id="754037"/>
    <lineage>
        <taxon>Viruses</taxon>
        <taxon>Duplodnaviria</taxon>
        <taxon>Heunggongvirae</taxon>
        <taxon>Uroviricota</taxon>
        <taxon>Caudoviricetes</taxon>
        <taxon>Pantevenvirales</taxon>
        <taxon>Kyanoviridae</taxon>
        <taxon>Anaposvirus</taxon>
        <taxon>Anaposvirus socalone</taxon>
    </lineage>
</organism>
<evidence type="ECO:0000313" key="3">
    <source>
        <dbReference type="EMBL" id="AOV57340.1"/>
    </source>
</evidence>
<evidence type="ECO:0000259" key="1">
    <source>
        <dbReference type="Pfam" id="PF04965"/>
    </source>
</evidence>
<evidence type="ECO:0000313" key="2">
    <source>
        <dbReference type="EMBL" id="AGH26751.1"/>
    </source>
</evidence>
<dbReference type="GeneID" id="15009427"/>
<dbReference type="EMBL" id="KU686195">
    <property type="protein sequence ID" value="AOV58090.1"/>
    <property type="molecule type" value="Genomic_DNA"/>
</dbReference>
<evidence type="ECO:0000313" key="8">
    <source>
        <dbReference type="Proteomes" id="UP000241494"/>
    </source>
</evidence>
<dbReference type="Proteomes" id="UP000241494">
    <property type="component" value="Segment"/>
</dbReference>
<accession>M4QH63</accession>
<dbReference type="Pfam" id="PF04965">
    <property type="entry name" value="GPW_gp25"/>
    <property type="match status" value="1"/>
</dbReference>
<name>M4QH63_9CAUD</name>